<organism evidence="2 3">
    <name type="scientific">Tetradesmus obliquus</name>
    <name type="common">Green alga</name>
    <name type="synonym">Acutodesmus obliquus</name>
    <dbReference type="NCBI Taxonomy" id="3088"/>
    <lineage>
        <taxon>Eukaryota</taxon>
        <taxon>Viridiplantae</taxon>
        <taxon>Chlorophyta</taxon>
        <taxon>core chlorophytes</taxon>
        <taxon>Chlorophyceae</taxon>
        <taxon>CS clade</taxon>
        <taxon>Sphaeropleales</taxon>
        <taxon>Scenedesmaceae</taxon>
        <taxon>Tetradesmus</taxon>
    </lineage>
</organism>
<sequence length="298" mass="30158">MNVTSWVFLLVVSASLLVVEGVKFVSVCPTAGTSNCVSCTGTRACLDLSSDSNSCGACFKACQSGQVCQEGACVVPACKPLGSSCGDAADVCCPAPGVACCGGNTCVNTTSNKFNCGRCGIQCLSTQTCVNSACVTSSSGGSQLINLQYGAFSTCNTVTGDGISQTARCSDPANVPAYPLTIPPSTFSNFGVGVYNPAAPRCLWLSTCTTQIALNNASVQIDLRWDPAVAISGTTFTTCVSRNCPDGSAGSQIIIANSGSANGETVYIASASGLCISGVSAMARMSMDCAYNTPMPIP</sequence>
<proteinExistence type="predicted"/>
<evidence type="ECO:0000256" key="1">
    <source>
        <dbReference type="SAM" id="SignalP"/>
    </source>
</evidence>
<reference evidence="2 3" key="1">
    <citation type="submission" date="2023-05" db="EMBL/GenBank/DDBJ databases">
        <title>A 100% complete, gapless, phased diploid assembly of the Scenedesmus obliquus UTEX 3031 genome.</title>
        <authorList>
            <person name="Biondi T.C."/>
            <person name="Hanschen E.R."/>
            <person name="Kwon T."/>
            <person name="Eng W."/>
            <person name="Kruse C.P.S."/>
            <person name="Koehler S.I."/>
            <person name="Kunde Y."/>
            <person name="Gleasner C.D."/>
            <person name="You Mak K.T."/>
            <person name="Polle J."/>
            <person name="Hovde B.T."/>
            <person name="Starkenburg S.R."/>
        </authorList>
    </citation>
    <scope>NUCLEOTIDE SEQUENCE [LARGE SCALE GENOMIC DNA]</scope>
    <source>
        <strain evidence="2 3">DOE0152z</strain>
    </source>
</reference>
<dbReference type="EMBL" id="CP126210">
    <property type="protein sequence ID" value="WIA11283.1"/>
    <property type="molecule type" value="Genomic_DNA"/>
</dbReference>
<protein>
    <recommendedName>
        <fullName evidence="4">TNFR-Cys domain-containing protein</fullName>
    </recommendedName>
</protein>
<evidence type="ECO:0008006" key="4">
    <source>
        <dbReference type="Google" id="ProtNLM"/>
    </source>
</evidence>
<evidence type="ECO:0000313" key="2">
    <source>
        <dbReference type="EMBL" id="WIA11283.1"/>
    </source>
</evidence>
<accession>A0ABY8TUX0</accession>
<dbReference type="Proteomes" id="UP001244341">
    <property type="component" value="Chromosome 3b"/>
</dbReference>
<feature type="signal peptide" evidence="1">
    <location>
        <begin position="1"/>
        <end position="21"/>
    </location>
</feature>
<keyword evidence="1" id="KW-0732">Signal</keyword>
<evidence type="ECO:0000313" key="3">
    <source>
        <dbReference type="Proteomes" id="UP001244341"/>
    </source>
</evidence>
<name>A0ABY8TUX0_TETOB</name>
<gene>
    <name evidence="2" type="ORF">OEZ85_011407</name>
</gene>
<keyword evidence="3" id="KW-1185">Reference proteome</keyword>
<feature type="chain" id="PRO_5046251630" description="TNFR-Cys domain-containing protein" evidence="1">
    <location>
        <begin position="22"/>
        <end position="298"/>
    </location>
</feature>